<dbReference type="Pfam" id="PF07470">
    <property type="entry name" value="Glyco_hydro_88"/>
    <property type="match status" value="1"/>
</dbReference>
<evidence type="ECO:0000256" key="1">
    <source>
        <dbReference type="ARBA" id="ARBA00022801"/>
    </source>
</evidence>
<evidence type="ECO:0000313" key="3">
    <source>
        <dbReference type="EMBL" id="TFK97660.1"/>
    </source>
</evidence>
<feature type="signal peptide" evidence="2">
    <location>
        <begin position="1"/>
        <end position="21"/>
    </location>
</feature>
<dbReference type="OrthoDB" id="540611at2759"/>
<evidence type="ECO:0000256" key="2">
    <source>
        <dbReference type="SAM" id="SignalP"/>
    </source>
</evidence>
<dbReference type="Proteomes" id="UP000305067">
    <property type="component" value="Unassembled WGS sequence"/>
</dbReference>
<evidence type="ECO:0000313" key="4">
    <source>
        <dbReference type="Proteomes" id="UP000305067"/>
    </source>
</evidence>
<accession>A0A5C3QB89</accession>
<keyword evidence="4" id="KW-1185">Reference proteome</keyword>
<protein>
    <submittedName>
        <fullName evidence="3">Glycoside hydrolase family 105 protein</fullName>
    </submittedName>
</protein>
<dbReference type="EMBL" id="ML178845">
    <property type="protein sequence ID" value="TFK97660.1"/>
    <property type="molecule type" value="Genomic_DNA"/>
</dbReference>
<dbReference type="GO" id="GO:0005975">
    <property type="term" value="P:carbohydrate metabolic process"/>
    <property type="evidence" value="ECO:0007669"/>
    <property type="project" value="InterPro"/>
</dbReference>
<dbReference type="InterPro" id="IPR010905">
    <property type="entry name" value="Glyco_hydro_88"/>
</dbReference>
<dbReference type="STRING" id="1884261.A0A5C3QB89"/>
<dbReference type="PANTHER" id="PTHR33886:SF9">
    <property type="entry name" value="UNSATURATED RHAMNOGALACTURONAN HYDROLASE (EUROFUNG)"/>
    <property type="match status" value="1"/>
</dbReference>
<organism evidence="3 4">
    <name type="scientific">Pterulicium gracile</name>
    <dbReference type="NCBI Taxonomy" id="1884261"/>
    <lineage>
        <taxon>Eukaryota</taxon>
        <taxon>Fungi</taxon>
        <taxon>Dikarya</taxon>
        <taxon>Basidiomycota</taxon>
        <taxon>Agaricomycotina</taxon>
        <taxon>Agaricomycetes</taxon>
        <taxon>Agaricomycetidae</taxon>
        <taxon>Agaricales</taxon>
        <taxon>Pleurotineae</taxon>
        <taxon>Pterulaceae</taxon>
        <taxon>Pterulicium</taxon>
    </lineage>
</organism>
<keyword evidence="1 3" id="KW-0378">Hydrolase</keyword>
<sequence>MTTKSIKLWLAFGALLSGVATQARPESVAEWNAQSIMARGQGNGLNATGHPSVSYEHGEFQWALRLLYERTGDKQYYDYMQKSVDNLVAPDGTIRNYNLQEYNIDHVRVGPTCLHLYKKTGLKKYKIAADTFRSQLETHPRNSEGQFWHKKIYPHQGWLDGIYMGDIFYADYAKVFQPRNNTAWSDIALQFKLQWEHTLQNATAPNSTQTLYHGYDNSGVAPWASADRGHSLEVWNRAVGWYAMALVDILDIFPKTHPGYAMILAQLRHLIPKLRDSADKKSGVWWLVMSQPGRAGNYFESSGAAMFIYASLKAVRLGHVKDRDGSIVKSMKKAYSYALKNWVFENPDGTMGWNNTVIVGSLVSSGDYPYYIAQPINMNDLKGAAAFVMASVEVEAL</sequence>
<dbReference type="GO" id="GO:0016787">
    <property type="term" value="F:hydrolase activity"/>
    <property type="evidence" value="ECO:0007669"/>
    <property type="project" value="UniProtKB-KW"/>
</dbReference>
<dbReference type="InterPro" id="IPR012341">
    <property type="entry name" value="6hp_glycosidase-like_sf"/>
</dbReference>
<dbReference type="PANTHER" id="PTHR33886">
    <property type="entry name" value="UNSATURATED RHAMNOGALACTURONAN HYDROLASE (EUROFUNG)"/>
    <property type="match status" value="1"/>
</dbReference>
<dbReference type="AlphaFoldDB" id="A0A5C3QB89"/>
<name>A0A5C3QB89_9AGAR</name>
<dbReference type="InterPro" id="IPR008928">
    <property type="entry name" value="6-hairpin_glycosidase_sf"/>
</dbReference>
<reference evidence="3 4" key="1">
    <citation type="journal article" date="2019" name="Nat. Ecol. Evol.">
        <title>Megaphylogeny resolves global patterns of mushroom evolution.</title>
        <authorList>
            <person name="Varga T."/>
            <person name="Krizsan K."/>
            <person name="Foldi C."/>
            <person name="Dima B."/>
            <person name="Sanchez-Garcia M."/>
            <person name="Sanchez-Ramirez S."/>
            <person name="Szollosi G.J."/>
            <person name="Szarkandi J.G."/>
            <person name="Papp V."/>
            <person name="Albert L."/>
            <person name="Andreopoulos W."/>
            <person name="Angelini C."/>
            <person name="Antonin V."/>
            <person name="Barry K.W."/>
            <person name="Bougher N.L."/>
            <person name="Buchanan P."/>
            <person name="Buyck B."/>
            <person name="Bense V."/>
            <person name="Catcheside P."/>
            <person name="Chovatia M."/>
            <person name="Cooper J."/>
            <person name="Damon W."/>
            <person name="Desjardin D."/>
            <person name="Finy P."/>
            <person name="Geml J."/>
            <person name="Haridas S."/>
            <person name="Hughes K."/>
            <person name="Justo A."/>
            <person name="Karasinski D."/>
            <person name="Kautmanova I."/>
            <person name="Kiss B."/>
            <person name="Kocsube S."/>
            <person name="Kotiranta H."/>
            <person name="LaButti K.M."/>
            <person name="Lechner B.E."/>
            <person name="Liimatainen K."/>
            <person name="Lipzen A."/>
            <person name="Lukacs Z."/>
            <person name="Mihaltcheva S."/>
            <person name="Morgado L.N."/>
            <person name="Niskanen T."/>
            <person name="Noordeloos M.E."/>
            <person name="Ohm R.A."/>
            <person name="Ortiz-Santana B."/>
            <person name="Ovrebo C."/>
            <person name="Racz N."/>
            <person name="Riley R."/>
            <person name="Savchenko A."/>
            <person name="Shiryaev A."/>
            <person name="Soop K."/>
            <person name="Spirin V."/>
            <person name="Szebenyi C."/>
            <person name="Tomsovsky M."/>
            <person name="Tulloss R.E."/>
            <person name="Uehling J."/>
            <person name="Grigoriev I.V."/>
            <person name="Vagvolgyi C."/>
            <person name="Papp T."/>
            <person name="Martin F.M."/>
            <person name="Miettinen O."/>
            <person name="Hibbett D.S."/>
            <person name="Nagy L.G."/>
        </authorList>
    </citation>
    <scope>NUCLEOTIDE SEQUENCE [LARGE SCALE GENOMIC DNA]</scope>
    <source>
        <strain evidence="3 4">CBS 309.79</strain>
    </source>
</reference>
<feature type="chain" id="PRO_5022818045" evidence="2">
    <location>
        <begin position="22"/>
        <end position="397"/>
    </location>
</feature>
<gene>
    <name evidence="3" type="ORF">BDV98DRAFT_254066</name>
</gene>
<dbReference type="InterPro" id="IPR052043">
    <property type="entry name" value="PolySaccharide_Degr_Enz"/>
</dbReference>
<dbReference type="SUPFAM" id="SSF48208">
    <property type="entry name" value="Six-hairpin glycosidases"/>
    <property type="match status" value="1"/>
</dbReference>
<dbReference type="Gene3D" id="1.50.10.10">
    <property type="match status" value="1"/>
</dbReference>
<proteinExistence type="predicted"/>
<keyword evidence="2" id="KW-0732">Signal</keyword>